<dbReference type="HOGENOM" id="CLU_076662_0_0_1"/>
<feature type="compositionally biased region" description="Basic and acidic residues" evidence="1">
    <location>
        <begin position="118"/>
        <end position="130"/>
    </location>
</feature>
<feature type="compositionally biased region" description="Basic and acidic residues" evidence="1">
    <location>
        <begin position="1"/>
        <end position="27"/>
    </location>
</feature>
<reference evidence="2 3" key="1">
    <citation type="journal article" date="2011" name="Proc. Natl. Acad. Sci. U.S.A.">
        <title>Evolutionary erosion of yeast sex chromosomes by mating-type switching accidents.</title>
        <authorList>
            <person name="Gordon J.L."/>
            <person name="Armisen D."/>
            <person name="Proux-Wera E."/>
            <person name="Oheigeartaigh S.S."/>
            <person name="Byrne K.P."/>
            <person name="Wolfe K.H."/>
        </authorList>
    </citation>
    <scope>NUCLEOTIDE SEQUENCE [LARGE SCALE GENOMIC DNA]</scope>
    <source>
        <strain evidence="3">ATCC MYA-139 / BCRC 22969 / CBS 8797 / CCRC 22969 / KCTC 17520 / NBRC 10181 / NCYC 3082</strain>
    </source>
</reference>
<evidence type="ECO:0000313" key="3">
    <source>
        <dbReference type="Proteomes" id="UP000006310"/>
    </source>
</evidence>
<dbReference type="Proteomes" id="UP000006310">
    <property type="component" value="Chromosome 1"/>
</dbReference>
<dbReference type="eggNOG" id="ENOG502S1CR">
    <property type="taxonomic scope" value="Eukaryota"/>
</dbReference>
<name>J7RF96_HUIN7</name>
<feature type="region of interest" description="Disordered" evidence="1">
    <location>
        <begin position="256"/>
        <end position="308"/>
    </location>
</feature>
<keyword evidence="3" id="KW-1185">Reference proteome</keyword>
<dbReference type="OMA" id="NWNVDMT"/>
<dbReference type="OrthoDB" id="4036611at2759"/>
<evidence type="ECO:0000256" key="1">
    <source>
        <dbReference type="SAM" id="MobiDB-lite"/>
    </source>
</evidence>
<protein>
    <recommendedName>
        <fullName evidence="4">Binder of USO1 and GRH1 protein 1</fullName>
    </recommendedName>
</protein>
<feature type="compositionally biased region" description="Basic residues" evidence="1">
    <location>
        <begin position="28"/>
        <end position="41"/>
    </location>
</feature>
<dbReference type="KEGG" id="kng:KNAG_0A05690"/>
<organism evidence="2 3">
    <name type="scientific">Huiozyma naganishii (strain ATCC MYA-139 / BCRC 22969 / CBS 8797 / KCTC 17520 / NBRC 10181 / NCYC 3082 / Yp74L-3)</name>
    <name type="common">Yeast</name>
    <name type="synonym">Kazachstania naganishii</name>
    <dbReference type="NCBI Taxonomy" id="1071383"/>
    <lineage>
        <taxon>Eukaryota</taxon>
        <taxon>Fungi</taxon>
        <taxon>Dikarya</taxon>
        <taxon>Ascomycota</taxon>
        <taxon>Saccharomycotina</taxon>
        <taxon>Saccharomycetes</taxon>
        <taxon>Saccharomycetales</taxon>
        <taxon>Saccharomycetaceae</taxon>
        <taxon>Huiozyma</taxon>
    </lineage>
</organism>
<dbReference type="EMBL" id="HE978314">
    <property type="protein sequence ID" value="CCK68233.1"/>
    <property type="molecule type" value="Genomic_DNA"/>
</dbReference>
<proteinExistence type="predicted"/>
<reference evidence="3" key="2">
    <citation type="submission" date="2012-08" db="EMBL/GenBank/DDBJ databases">
        <title>Genome sequence of Kazachstania naganishii.</title>
        <authorList>
            <person name="Gordon J.L."/>
            <person name="Armisen D."/>
            <person name="Proux-Wera E."/>
            <person name="OhEigeartaigh S.S."/>
            <person name="Byrne K.P."/>
            <person name="Wolfe K.H."/>
        </authorList>
    </citation>
    <scope>NUCLEOTIDE SEQUENCE [LARGE SCALE GENOMIC DNA]</scope>
    <source>
        <strain evidence="3">ATCC MYA-139 / BCRC 22969 / CBS 8797 / CCRC 22969 / KCTC 17520 / NBRC 10181 / NCYC 3082</strain>
    </source>
</reference>
<feature type="region of interest" description="Disordered" evidence="1">
    <location>
        <begin position="1"/>
        <end position="183"/>
    </location>
</feature>
<evidence type="ECO:0000313" key="2">
    <source>
        <dbReference type="EMBL" id="CCK68233.1"/>
    </source>
</evidence>
<dbReference type="GeneID" id="34523868"/>
<evidence type="ECO:0008006" key="4">
    <source>
        <dbReference type="Google" id="ProtNLM"/>
    </source>
</evidence>
<dbReference type="AlphaFoldDB" id="J7RF96"/>
<sequence length="346" mass="37727">MSESKLDLEEKRNKQLEEARKRVEELKKKKKTKGKKGKKLKKDGEGAGADTSDGTPAAGDIPDGEGVPGDLSDEPRAIEEDAGEGSTKVDELSVDVPSTEDLTQVPEDEPSLDGAEVTGKDSVESKKEEPSVDAAETANDNSVEVKEEPSGDAVETANEESVEVKKEESFSQGAAQDDIFGSHTEGESDFLETIKKEGEQNQAEQLTQQVTELTELNRKLKFTNIEQESTIDELTEEIGALKLRIQQLQNSLTETQTRLTAAEERPASPTLQKTGPRGASVEFASFQTGSPAPDKSLSAGYFDSSRSQTQRIEEPVVDRVLLDKWKNWNVDMTTWRSIGSGPIVSL</sequence>
<accession>J7RF96</accession>
<gene>
    <name evidence="2" type="primary">KNAG0A05690</name>
    <name evidence="2" type="ordered locus">KNAG_0A05690</name>
</gene>
<dbReference type="RefSeq" id="XP_022462479.1">
    <property type="nucleotide sequence ID" value="XM_022610030.1"/>
</dbReference>